<dbReference type="InterPro" id="IPR033580">
    <property type="entry name" value="Nurim-like"/>
</dbReference>
<sequence length="256" mass="29084">MNSPLDVSTHIDSGSLSKRFLVLIYGILAYVVGCIGLFWLILGAGSLVPIGISNWRADSTGMALMVNIGLILLFAIQHTVMARGAFKARLTQLIPEAAERPTFMLLSGIVVCILLYFWQSVPGVIWQVQNQIAVYVIYGLYLFGVIYLLLSTLVTNHFELMGLRQVYLYFRKTPYTPLPFTNKYMYRYSRHPMMLGVLILLWSVPVMSATRLVMSVLFTLYIAVGIYFEERDLNKNFGETYAEYKRRIAAFIPGVY</sequence>
<feature type="transmembrane region" description="Helical" evidence="6">
    <location>
        <begin position="195"/>
        <end position="228"/>
    </location>
</feature>
<dbReference type="AlphaFoldDB" id="A0A4U1B9A8"/>
<dbReference type="InterPro" id="IPR009915">
    <property type="entry name" value="NnrU_dom"/>
</dbReference>
<feature type="transmembrane region" description="Helical" evidence="6">
    <location>
        <begin position="20"/>
        <end position="42"/>
    </location>
</feature>
<keyword evidence="5 6" id="KW-0472">Membrane</keyword>
<keyword evidence="3 6" id="KW-0812">Transmembrane</keyword>
<keyword evidence="4 6" id="KW-1133">Transmembrane helix</keyword>
<dbReference type="GO" id="GO:0016020">
    <property type="term" value="C:membrane"/>
    <property type="evidence" value="ECO:0007669"/>
    <property type="project" value="UniProtKB-SubCell"/>
</dbReference>
<dbReference type="PANTHER" id="PTHR31040">
    <property type="entry name" value="NURIM"/>
    <property type="match status" value="1"/>
</dbReference>
<feature type="transmembrane region" description="Helical" evidence="6">
    <location>
        <begin position="132"/>
        <end position="154"/>
    </location>
</feature>
<evidence type="ECO:0000313" key="8">
    <source>
        <dbReference type="EMBL" id="TKB47155.1"/>
    </source>
</evidence>
<proteinExistence type="inferred from homology"/>
<keyword evidence="9" id="KW-1185">Reference proteome</keyword>
<evidence type="ECO:0000256" key="6">
    <source>
        <dbReference type="SAM" id="Phobius"/>
    </source>
</evidence>
<comment type="subcellular location">
    <subcellularLocation>
        <location evidence="1">Membrane</location>
        <topology evidence="1">Multi-pass membrane protein</topology>
    </subcellularLocation>
</comment>
<dbReference type="PANTHER" id="PTHR31040:SF1">
    <property type="entry name" value="NURIM"/>
    <property type="match status" value="1"/>
</dbReference>
<name>A0A4U1B9A8_9GAMM</name>
<dbReference type="OrthoDB" id="9789029at2"/>
<evidence type="ECO:0000256" key="1">
    <source>
        <dbReference type="ARBA" id="ARBA00004141"/>
    </source>
</evidence>
<protein>
    <submittedName>
        <fullName evidence="8">DUF1295 domain-containing protein</fullName>
    </submittedName>
</protein>
<evidence type="ECO:0000259" key="7">
    <source>
        <dbReference type="Pfam" id="PF07298"/>
    </source>
</evidence>
<gene>
    <name evidence="8" type="ORF">E8M12_02530</name>
</gene>
<dbReference type="RefSeq" id="WP_136734505.1">
    <property type="nucleotide sequence ID" value="NZ_SWDB01000004.1"/>
</dbReference>
<evidence type="ECO:0000256" key="3">
    <source>
        <dbReference type="ARBA" id="ARBA00022692"/>
    </source>
</evidence>
<feature type="domain" description="NnrU" evidence="7">
    <location>
        <begin position="68"/>
        <end position="228"/>
    </location>
</feature>
<comment type="caution">
    <text evidence="8">The sequence shown here is derived from an EMBL/GenBank/DDBJ whole genome shotgun (WGS) entry which is preliminary data.</text>
</comment>
<dbReference type="EMBL" id="SWDB01000004">
    <property type="protein sequence ID" value="TKB47155.1"/>
    <property type="molecule type" value="Genomic_DNA"/>
</dbReference>
<evidence type="ECO:0000256" key="4">
    <source>
        <dbReference type="ARBA" id="ARBA00022989"/>
    </source>
</evidence>
<dbReference type="Pfam" id="PF07298">
    <property type="entry name" value="NnrU"/>
    <property type="match status" value="1"/>
</dbReference>
<accession>A0A4U1B9A8</accession>
<dbReference type="Proteomes" id="UP000307999">
    <property type="component" value="Unassembled WGS sequence"/>
</dbReference>
<feature type="transmembrane region" description="Helical" evidence="6">
    <location>
        <begin position="62"/>
        <end position="82"/>
    </location>
</feature>
<evidence type="ECO:0000256" key="5">
    <source>
        <dbReference type="ARBA" id="ARBA00023136"/>
    </source>
</evidence>
<reference evidence="8 9" key="1">
    <citation type="submission" date="2019-04" db="EMBL/GenBank/DDBJ databases">
        <title>Thalassotalea guangxiensis sp. nov., isolated from sediment of the coastal wetland.</title>
        <authorList>
            <person name="Zheng S."/>
            <person name="Zhang D."/>
        </authorList>
    </citation>
    <scope>NUCLEOTIDE SEQUENCE [LARGE SCALE GENOMIC DNA]</scope>
    <source>
        <strain evidence="8 9">ZS-4</strain>
    </source>
</reference>
<organism evidence="8 9">
    <name type="scientific">Thalassotalea mangrovi</name>
    <dbReference type="NCBI Taxonomy" id="2572245"/>
    <lineage>
        <taxon>Bacteria</taxon>
        <taxon>Pseudomonadati</taxon>
        <taxon>Pseudomonadota</taxon>
        <taxon>Gammaproteobacteria</taxon>
        <taxon>Alteromonadales</taxon>
        <taxon>Colwelliaceae</taxon>
        <taxon>Thalassotalea</taxon>
    </lineage>
</organism>
<evidence type="ECO:0000256" key="2">
    <source>
        <dbReference type="ARBA" id="ARBA00010631"/>
    </source>
</evidence>
<evidence type="ECO:0000313" key="9">
    <source>
        <dbReference type="Proteomes" id="UP000307999"/>
    </source>
</evidence>
<feature type="transmembrane region" description="Helical" evidence="6">
    <location>
        <begin position="103"/>
        <end position="126"/>
    </location>
</feature>
<comment type="similarity">
    <text evidence="2">Belongs to the nurim family.</text>
</comment>
<dbReference type="Gene3D" id="1.20.120.1630">
    <property type="match status" value="1"/>
</dbReference>